<dbReference type="PATRIC" id="fig|408015.6.peg.331"/>
<organism evidence="1 2">
    <name type="scientific">Streptomyces xiamenensis</name>
    <dbReference type="NCBI Taxonomy" id="408015"/>
    <lineage>
        <taxon>Bacteria</taxon>
        <taxon>Bacillati</taxon>
        <taxon>Actinomycetota</taxon>
        <taxon>Actinomycetes</taxon>
        <taxon>Kitasatosporales</taxon>
        <taxon>Streptomycetaceae</taxon>
        <taxon>Streptomyces</taxon>
    </lineage>
</organism>
<dbReference type="Proteomes" id="UP000034034">
    <property type="component" value="Chromosome"/>
</dbReference>
<protein>
    <submittedName>
        <fullName evidence="1">Uncharacterized protein</fullName>
    </submittedName>
</protein>
<evidence type="ECO:0000313" key="2">
    <source>
        <dbReference type="Proteomes" id="UP000034034"/>
    </source>
</evidence>
<sequence length="287" mass="30929">MARHGEQRPVCRKESSGTVGVIADPVGFARMRRYPSFGFTDHRGYLRHTERLLRTLAGEAGHVRVALFDPEGFALWCARQRLDPDSAASRARYTAVDAARGATLPFTGRRSLRRLLPELLVERERLRSWERATELLGEAGGCVRCAEPLARCAFRRAAAVLPLLLEDAGGGRRHLVCTVLVRGVPLSAALDTPPEPTEAATLALCAVLGVALATGAPGGLVLRRAVDGGRTEAVGWRLEAGEVVPLTEPEVFSAYCTDPMTGDPIPPEHGVDYRDAPPLPTILCEGP</sequence>
<dbReference type="KEGG" id="sxi:SXIM_03030"/>
<dbReference type="EMBL" id="CP009922">
    <property type="protein sequence ID" value="AKG41687.1"/>
    <property type="molecule type" value="Genomic_DNA"/>
</dbReference>
<gene>
    <name evidence="1" type="ORF">SXIM_03030</name>
</gene>
<keyword evidence="2" id="KW-1185">Reference proteome</keyword>
<accession>A0A0F7FP93</accession>
<dbReference type="AlphaFoldDB" id="A0A0F7FP93"/>
<name>A0A0F7FP93_9ACTN</name>
<dbReference type="STRING" id="408015.SXIM_03030"/>
<dbReference type="HOGENOM" id="CLU_936636_0_0_11"/>
<reference evidence="1" key="1">
    <citation type="submission" date="2019-08" db="EMBL/GenBank/DDBJ databases">
        <title>Complete genome sequence of a mangrove-derived Streptomyces xiamenensis.</title>
        <authorList>
            <person name="Xu J."/>
        </authorList>
    </citation>
    <scope>NUCLEOTIDE SEQUENCE</scope>
    <source>
        <strain evidence="1">318</strain>
    </source>
</reference>
<dbReference type="RefSeq" id="WP_046722714.1">
    <property type="nucleotide sequence ID" value="NZ_CP009922.3"/>
</dbReference>
<evidence type="ECO:0000313" key="1">
    <source>
        <dbReference type="EMBL" id="AKG41687.1"/>
    </source>
</evidence>
<proteinExistence type="predicted"/>